<evidence type="ECO:0000259" key="1">
    <source>
        <dbReference type="Pfam" id="PF00144"/>
    </source>
</evidence>
<reference evidence="3" key="1">
    <citation type="journal article" date="2019" name="Int. J. Syst. Evol. Microbiol.">
        <title>The Global Catalogue of Microorganisms (GCM) 10K type strain sequencing project: providing services to taxonomists for standard genome sequencing and annotation.</title>
        <authorList>
            <consortium name="The Broad Institute Genomics Platform"/>
            <consortium name="The Broad Institute Genome Sequencing Center for Infectious Disease"/>
            <person name="Wu L."/>
            <person name="Ma J."/>
        </authorList>
    </citation>
    <scope>NUCLEOTIDE SEQUENCE [LARGE SCALE GENOMIC DNA]</scope>
    <source>
        <strain evidence="3">IBRC 10765</strain>
    </source>
</reference>
<organism evidence="2 3">
    <name type="scientific">Saccharospirillum mangrovi</name>
    <dbReference type="NCBI Taxonomy" id="2161747"/>
    <lineage>
        <taxon>Bacteria</taxon>
        <taxon>Pseudomonadati</taxon>
        <taxon>Pseudomonadota</taxon>
        <taxon>Gammaproteobacteria</taxon>
        <taxon>Oceanospirillales</taxon>
        <taxon>Saccharospirillaceae</taxon>
        <taxon>Saccharospirillum</taxon>
    </lineage>
</organism>
<dbReference type="PANTHER" id="PTHR46825">
    <property type="entry name" value="D-ALANYL-D-ALANINE-CARBOXYPEPTIDASE/ENDOPEPTIDASE AMPH"/>
    <property type="match status" value="1"/>
</dbReference>
<dbReference type="InterPro" id="IPR012338">
    <property type="entry name" value="Beta-lactam/transpept-like"/>
</dbReference>
<dbReference type="GO" id="GO:0016787">
    <property type="term" value="F:hydrolase activity"/>
    <property type="evidence" value="ECO:0007669"/>
    <property type="project" value="UniProtKB-KW"/>
</dbReference>
<accession>A0ABV7ZU76</accession>
<feature type="domain" description="Beta-lactamase-related" evidence="1">
    <location>
        <begin position="29"/>
        <end position="344"/>
    </location>
</feature>
<dbReference type="InterPro" id="IPR001466">
    <property type="entry name" value="Beta-lactam-related"/>
</dbReference>
<comment type="caution">
    <text evidence="2">The sequence shown here is derived from an EMBL/GenBank/DDBJ whole genome shotgun (WGS) entry which is preliminary data.</text>
</comment>
<dbReference type="PANTHER" id="PTHR46825:SF12">
    <property type="entry name" value="PENICILLIN-BINDING PROTEIN 4"/>
    <property type="match status" value="1"/>
</dbReference>
<protein>
    <submittedName>
        <fullName evidence="2">Serine hydrolase domain-containing protein</fullName>
        <ecNumber evidence="2">3.-.-.-</ecNumber>
    </submittedName>
</protein>
<dbReference type="InterPro" id="IPR050491">
    <property type="entry name" value="AmpC-like"/>
</dbReference>
<proteinExistence type="predicted"/>
<dbReference type="SUPFAM" id="SSF56601">
    <property type="entry name" value="beta-lactamase/transpeptidase-like"/>
    <property type="match status" value="1"/>
</dbReference>
<name>A0ABV7ZU76_9GAMM</name>
<dbReference type="EMBL" id="JBHRYR010000002">
    <property type="protein sequence ID" value="MFC3851479.1"/>
    <property type="molecule type" value="Genomic_DNA"/>
</dbReference>
<gene>
    <name evidence="2" type="ORF">ACFOOG_01425</name>
</gene>
<dbReference type="EC" id="3.-.-.-" evidence="2"/>
<sequence>MLLCVVSVLVGCGRAVIPCTDPTDNPECRATLDEIMARAHVPAVSVVVLQNFRVVEQWAVGTASMDLNRSISVTTPFQAGDLSMPVTALGVLAWLQDSGGHLDLVVNEGLADWQIADRRGWSGNAVTLRDLLSHRHGLSPTSFRGYAVGEMPPTWSEMLTGQGAANSAPVLLASQPGENCDYSAAGYEVLAYWLEQQSDWTFASWQNIAVFTPLNIPARYQLIGLPSPALGHDWRGKVIPGGFRRYHEHAAKGLWATPTDLARIVLEVMATVRGQGRIITDPDLVSALLSPQGCRWGLGWSVERRGSETEFSLRGSTAGYRTFVLGQTRSGNGVVVMANGDRGDRVIEKVVAAVRRDYGW</sequence>
<dbReference type="Gene3D" id="3.40.710.10">
    <property type="entry name" value="DD-peptidase/beta-lactamase superfamily"/>
    <property type="match status" value="1"/>
</dbReference>
<keyword evidence="3" id="KW-1185">Reference proteome</keyword>
<keyword evidence="2" id="KW-0378">Hydrolase</keyword>
<evidence type="ECO:0000313" key="2">
    <source>
        <dbReference type="EMBL" id="MFC3851479.1"/>
    </source>
</evidence>
<evidence type="ECO:0000313" key="3">
    <source>
        <dbReference type="Proteomes" id="UP001595617"/>
    </source>
</evidence>
<dbReference type="Proteomes" id="UP001595617">
    <property type="component" value="Unassembled WGS sequence"/>
</dbReference>
<dbReference type="Pfam" id="PF00144">
    <property type="entry name" value="Beta-lactamase"/>
    <property type="match status" value="1"/>
</dbReference>